<keyword evidence="6" id="KW-0408">Iron</keyword>
<dbReference type="AlphaFoldDB" id="A0A9J6A422"/>
<evidence type="ECO:0000256" key="3">
    <source>
        <dbReference type="ARBA" id="ARBA00022692"/>
    </source>
</evidence>
<keyword evidence="9" id="KW-1185">Reference proteome</keyword>
<dbReference type="Gene3D" id="1.10.760.10">
    <property type="entry name" value="Cytochrome c-like domain"/>
    <property type="match status" value="1"/>
</dbReference>
<keyword evidence="4" id="KW-0479">Metal-binding</keyword>
<evidence type="ECO:0000256" key="6">
    <source>
        <dbReference type="ARBA" id="ARBA00023004"/>
    </source>
</evidence>
<keyword evidence="5" id="KW-1133">Transmembrane helix</keyword>
<protein>
    <submittedName>
        <fullName evidence="8">Uncharacterized protein</fullName>
    </submittedName>
</protein>
<gene>
    <name evidence="8" type="ORF">H5410_018875</name>
</gene>
<comment type="subcellular location">
    <subcellularLocation>
        <location evidence="1">Membrane</location>
    </subcellularLocation>
</comment>
<evidence type="ECO:0000313" key="9">
    <source>
        <dbReference type="Proteomes" id="UP000824120"/>
    </source>
</evidence>
<evidence type="ECO:0000256" key="5">
    <source>
        <dbReference type="ARBA" id="ARBA00022989"/>
    </source>
</evidence>
<evidence type="ECO:0000256" key="7">
    <source>
        <dbReference type="ARBA" id="ARBA00023136"/>
    </source>
</evidence>
<evidence type="ECO:0000256" key="1">
    <source>
        <dbReference type="ARBA" id="ARBA00004370"/>
    </source>
</evidence>
<dbReference type="InterPro" id="IPR002326">
    <property type="entry name" value="Cyt_c1"/>
</dbReference>
<evidence type="ECO:0000256" key="4">
    <source>
        <dbReference type="ARBA" id="ARBA00022723"/>
    </source>
</evidence>
<dbReference type="InterPro" id="IPR036909">
    <property type="entry name" value="Cyt_c-like_dom_sf"/>
</dbReference>
<proteinExistence type="predicted"/>
<dbReference type="Pfam" id="PF02167">
    <property type="entry name" value="Cytochrom_C1"/>
    <property type="match status" value="1"/>
</dbReference>
<sequence>MDQLCSCRSNMPERRLQLSNTVLESLGSVTLQTLLILDRMHQGHQERGYCHLKLLISVVILLKWHIHWGIEEETKAMVAEIEDEANDEGYMFTQPRKLSDRVPQPSANEAAAGFDNGCTCKI</sequence>
<dbReference type="GO" id="GO:0020037">
    <property type="term" value="F:heme binding"/>
    <property type="evidence" value="ECO:0007669"/>
    <property type="project" value="InterPro"/>
</dbReference>
<keyword evidence="2" id="KW-0349">Heme</keyword>
<name>A0A9J6A422_SOLCO</name>
<dbReference type="GO" id="GO:0016020">
    <property type="term" value="C:membrane"/>
    <property type="evidence" value="ECO:0007669"/>
    <property type="project" value="UniProtKB-SubCell"/>
</dbReference>
<dbReference type="GO" id="GO:0046872">
    <property type="term" value="F:metal ion binding"/>
    <property type="evidence" value="ECO:0007669"/>
    <property type="project" value="UniProtKB-KW"/>
</dbReference>
<reference evidence="8 9" key="1">
    <citation type="submission" date="2020-09" db="EMBL/GenBank/DDBJ databases">
        <title>De no assembly of potato wild relative species, Solanum commersonii.</title>
        <authorList>
            <person name="Cho K."/>
        </authorList>
    </citation>
    <scope>NUCLEOTIDE SEQUENCE [LARGE SCALE GENOMIC DNA]</scope>
    <source>
        <strain evidence="8">LZ3.2</strain>
        <tissue evidence="8">Leaf</tissue>
    </source>
</reference>
<keyword evidence="7" id="KW-0472">Membrane</keyword>
<organism evidence="8 9">
    <name type="scientific">Solanum commersonii</name>
    <name type="common">Commerson's wild potato</name>
    <name type="synonym">Commerson's nightshade</name>
    <dbReference type="NCBI Taxonomy" id="4109"/>
    <lineage>
        <taxon>Eukaryota</taxon>
        <taxon>Viridiplantae</taxon>
        <taxon>Streptophyta</taxon>
        <taxon>Embryophyta</taxon>
        <taxon>Tracheophyta</taxon>
        <taxon>Spermatophyta</taxon>
        <taxon>Magnoliopsida</taxon>
        <taxon>eudicotyledons</taxon>
        <taxon>Gunneridae</taxon>
        <taxon>Pentapetalae</taxon>
        <taxon>asterids</taxon>
        <taxon>lamiids</taxon>
        <taxon>Solanales</taxon>
        <taxon>Solanaceae</taxon>
        <taxon>Solanoideae</taxon>
        <taxon>Solaneae</taxon>
        <taxon>Solanum</taxon>
    </lineage>
</organism>
<evidence type="ECO:0000256" key="2">
    <source>
        <dbReference type="ARBA" id="ARBA00022617"/>
    </source>
</evidence>
<keyword evidence="3" id="KW-0812">Transmembrane</keyword>
<evidence type="ECO:0000313" key="8">
    <source>
        <dbReference type="EMBL" id="KAG5619051.1"/>
    </source>
</evidence>
<dbReference type="GO" id="GO:0009055">
    <property type="term" value="F:electron transfer activity"/>
    <property type="evidence" value="ECO:0007669"/>
    <property type="project" value="InterPro"/>
</dbReference>
<comment type="caution">
    <text evidence="8">The sequence shown here is derived from an EMBL/GenBank/DDBJ whole genome shotgun (WGS) entry which is preliminary data.</text>
</comment>
<dbReference type="EMBL" id="JACXVP010000003">
    <property type="protein sequence ID" value="KAG5619051.1"/>
    <property type="molecule type" value="Genomic_DNA"/>
</dbReference>
<accession>A0A9J6A422</accession>
<dbReference type="OrthoDB" id="5925at2759"/>
<dbReference type="Proteomes" id="UP000824120">
    <property type="component" value="Chromosome 3"/>
</dbReference>